<dbReference type="InterPro" id="IPR013783">
    <property type="entry name" value="Ig-like_fold"/>
</dbReference>
<evidence type="ECO:0000313" key="4">
    <source>
        <dbReference type="RefSeq" id="XP_026111584.1"/>
    </source>
</evidence>
<dbReference type="GeneTree" id="ENSGT00390000013965"/>
<keyword evidence="1" id="KW-0472">Membrane</keyword>
<dbReference type="KEGG" id="caua:113099996"/>
<keyword evidence="1" id="KW-0812">Transmembrane</keyword>
<dbReference type="GO" id="GO:0002250">
    <property type="term" value="P:adaptive immune response"/>
    <property type="evidence" value="ECO:0007669"/>
    <property type="project" value="InterPro"/>
</dbReference>
<proteinExistence type="predicted"/>
<gene>
    <name evidence="4" type="primary">LOC113088694</name>
    <name evidence="5" type="synonym">LOC113099996</name>
</gene>
<protein>
    <submittedName>
        <fullName evidence="4">Uncharacterized protein LOC113088694</fullName>
    </submittedName>
    <submittedName>
        <fullName evidence="5">Uncharacterized protein LOC113099996</fullName>
    </submittedName>
</protein>
<dbReference type="GO" id="GO:0016020">
    <property type="term" value="C:membrane"/>
    <property type="evidence" value="ECO:0007669"/>
    <property type="project" value="InterPro"/>
</dbReference>
<name>A0A6P6NT23_CARAU</name>
<evidence type="ECO:0000313" key="5">
    <source>
        <dbReference type="RefSeq" id="XP_026120644.1"/>
    </source>
</evidence>
<feature type="signal peptide" evidence="2">
    <location>
        <begin position="1"/>
        <end position="22"/>
    </location>
</feature>
<reference evidence="4 5" key="1">
    <citation type="submission" date="2025-04" db="UniProtKB">
        <authorList>
            <consortium name="RefSeq"/>
        </authorList>
    </citation>
    <scope>IDENTIFICATION</scope>
    <source>
        <strain evidence="4 5">Wakin</strain>
        <tissue evidence="4 5">Muscle</tissue>
    </source>
</reference>
<evidence type="ECO:0000256" key="1">
    <source>
        <dbReference type="SAM" id="Phobius"/>
    </source>
</evidence>
<sequence>MMSLQIFIFLLVVLCLTNFVASADVIKYRGDNFTMTFPAPQKEALGVFLHSRSEISRQVFYYFFKTKKLTVLKDFEGRVGVKYDEKTLTIDIINLQLTDAGAYWCTCNRLQGGCQMDDKGPFLLVKEPVANVASSKSADQKSGGINELMILVMAITAGSVLLLLLLVFGVWLVPKIKKQMRSKEKGEKERRCNNGVYEVMTVHRKAEFA</sequence>
<dbReference type="InterPro" id="IPR039090">
    <property type="entry name" value="CD7"/>
</dbReference>
<dbReference type="Gene3D" id="2.60.40.10">
    <property type="entry name" value="Immunoglobulins"/>
    <property type="match status" value="1"/>
</dbReference>
<dbReference type="Proteomes" id="UP000515129">
    <property type="component" value="Unplaced"/>
</dbReference>
<dbReference type="PANTHER" id="PTHR15343:SF0">
    <property type="entry name" value="T-CELL ANTIGEN CD7"/>
    <property type="match status" value="1"/>
</dbReference>
<dbReference type="RefSeq" id="XP_026111584.1">
    <property type="nucleotide sequence ID" value="XM_026255799.1"/>
</dbReference>
<dbReference type="PANTHER" id="PTHR15343">
    <property type="entry name" value="CD7"/>
    <property type="match status" value="1"/>
</dbReference>
<dbReference type="GeneTree" id="ENSGT01120000273631"/>
<dbReference type="InterPro" id="IPR036179">
    <property type="entry name" value="Ig-like_dom_sf"/>
</dbReference>
<organism evidence="3 4">
    <name type="scientific">Carassius auratus</name>
    <name type="common">Goldfish</name>
    <dbReference type="NCBI Taxonomy" id="7957"/>
    <lineage>
        <taxon>Eukaryota</taxon>
        <taxon>Metazoa</taxon>
        <taxon>Chordata</taxon>
        <taxon>Craniata</taxon>
        <taxon>Vertebrata</taxon>
        <taxon>Euteleostomi</taxon>
        <taxon>Actinopterygii</taxon>
        <taxon>Neopterygii</taxon>
        <taxon>Teleostei</taxon>
        <taxon>Ostariophysi</taxon>
        <taxon>Cypriniformes</taxon>
        <taxon>Cyprinidae</taxon>
        <taxon>Cyprininae</taxon>
        <taxon>Carassius</taxon>
    </lineage>
</organism>
<keyword evidence="2" id="KW-0732">Signal</keyword>
<feature type="chain" id="PRO_5044650244" evidence="2">
    <location>
        <begin position="23"/>
        <end position="209"/>
    </location>
</feature>
<dbReference type="GeneID" id="113088694"/>
<dbReference type="KEGG" id="caua:113088694"/>
<dbReference type="GO" id="GO:0038023">
    <property type="term" value="F:signaling receptor activity"/>
    <property type="evidence" value="ECO:0007669"/>
    <property type="project" value="InterPro"/>
</dbReference>
<evidence type="ECO:0000256" key="2">
    <source>
        <dbReference type="SAM" id="SignalP"/>
    </source>
</evidence>
<evidence type="ECO:0000313" key="3">
    <source>
        <dbReference type="Proteomes" id="UP000515129"/>
    </source>
</evidence>
<feature type="transmembrane region" description="Helical" evidence="1">
    <location>
        <begin position="148"/>
        <end position="173"/>
    </location>
</feature>
<accession>A0A6P6NT23</accession>
<dbReference type="RefSeq" id="XP_026120644.1">
    <property type="nucleotide sequence ID" value="XM_026264859.1"/>
</dbReference>
<dbReference type="SUPFAM" id="SSF48726">
    <property type="entry name" value="Immunoglobulin"/>
    <property type="match status" value="1"/>
</dbReference>
<keyword evidence="1" id="KW-1133">Transmembrane helix</keyword>
<dbReference type="AlphaFoldDB" id="A0A6P6NT23"/>
<keyword evidence="3" id="KW-1185">Reference proteome</keyword>
<dbReference type="OrthoDB" id="8910057at2759"/>